<keyword evidence="8 11" id="KW-0119">Carbohydrate metabolism</keyword>
<sequence>MTKERLRELLEISVHELFAIEVDEASPQELFQALANVVKQMYSEDWRQTRKNLLLEDQKQAYYFSIEFLPGKMLKSNLLNMQLLEQAKAVFEELGVSLDDVADTEKDMALGNGGLGRLASCFMDSLASLSLPGNGNGIRYRYGLFKQKFIDGHQVELPDDWLRSGNVWEVRKESKAVPIRFGGQVYLVTGEDGKLAPVYEGGFTWRAVPYDTAMVGYQNQHINTLRLWSVEVPAEDEAHYATLESRQALENLTAVLYPDDSNEIGKRTRLMQEYFFVSAGIQSIIRYYKKSNLPLAMLSERVAIHINDTHPALCVPELMRILVDEEGLAWEQAWAITVKVMSYTNHTIMAEALEKWPVRMIEEVLPRMDQIIKEIDRRFVEGMQGVHPQALLDRTRIIIDDQVHMAHLAIIGSHSVNGVAKLHSDLLKSVVLHDFYLIYPARFNNKTNGIAQRRWLQLANQPLAKVLDQSIGTSWRNDPLDLQLLKNYYDDETVLQQIADAKMSNKRALAKYIQKATGITVDPTAIFDVQIKRLHAYKRQLLNLMHILKLYFEVKDDPTAAFHPRVFIFGAKAAPSYHYAKSIIKVINEVANLINHDETINDKIKVIFLENYNVSLAEKIIPAADVSEQISLASKEASGTSNMKLMLNGAVTIATLDGANIEIRDAIGDENIAIFGLTEEEVYQYYAQHNYSAYTYYESDPVLQRVVNAFIDGTIPNIQVEGREIFDSLLKYNDEYFLLKDFHAYCDAQHRVDSAYQDTQRWRKVSLMNIANAGKFSADETVRNYAADIWQIDPLFAHVKEPNAASLTETVPPAEFS</sequence>
<name>A0A415EXU7_ENTCA</name>
<keyword evidence="4" id="KW-0021">Allosteric enzyme</keyword>
<reference evidence="12 13" key="1">
    <citation type="submission" date="2018-08" db="EMBL/GenBank/DDBJ databases">
        <title>A genome reference for cultivated species of the human gut microbiota.</title>
        <authorList>
            <person name="Zou Y."/>
            <person name="Xue W."/>
            <person name="Luo G."/>
        </authorList>
    </citation>
    <scope>NUCLEOTIDE SEQUENCE [LARGE SCALE GENOMIC DNA]</scope>
    <source>
        <strain evidence="12 13">AF48-16</strain>
    </source>
</reference>
<dbReference type="GO" id="GO:0008184">
    <property type="term" value="F:glycogen phosphorylase activity"/>
    <property type="evidence" value="ECO:0007669"/>
    <property type="project" value="InterPro"/>
</dbReference>
<evidence type="ECO:0000256" key="9">
    <source>
        <dbReference type="ARBA" id="ARBA00025174"/>
    </source>
</evidence>
<dbReference type="CDD" id="cd04300">
    <property type="entry name" value="GT35_Glycogen_Phosphorylase"/>
    <property type="match status" value="1"/>
</dbReference>
<evidence type="ECO:0000256" key="6">
    <source>
        <dbReference type="ARBA" id="ARBA00022679"/>
    </source>
</evidence>
<evidence type="ECO:0000256" key="8">
    <source>
        <dbReference type="ARBA" id="ARBA00023277"/>
    </source>
</evidence>
<evidence type="ECO:0000256" key="10">
    <source>
        <dbReference type="PIRSR" id="PIRSR000460-1"/>
    </source>
</evidence>
<evidence type="ECO:0000313" key="12">
    <source>
        <dbReference type="EMBL" id="RHK08144.1"/>
    </source>
</evidence>
<keyword evidence="5 11" id="KW-0328">Glycosyltransferase</keyword>
<comment type="similarity">
    <text evidence="3 11">Belongs to the glycogen phosphorylase family.</text>
</comment>
<dbReference type="InterPro" id="IPR011833">
    <property type="entry name" value="Glycg_phsphrylas"/>
</dbReference>
<comment type="function">
    <text evidence="11">Allosteric enzyme that catalyzes the rate-limiting step in glycogen catabolism, the phosphorolytic cleavage of glycogen to produce glucose-1-phosphate, and plays a central role in maintaining cellular and organismal glucose homeostasis.</text>
</comment>
<dbReference type="Gene3D" id="3.40.50.2000">
    <property type="entry name" value="Glycogen Phosphorylase B"/>
    <property type="match status" value="2"/>
</dbReference>
<evidence type="ECO:0000256" key="3">
    <source>
        <dbReference type="ARBA" id="ARBA00006047"/>
    </source>
</evidence>
<dbReference type="PANTHER" id="PTHR11468:SF3">
    <property type="entry name" value="GLYCOGEN PHOSPHORYLASE, LIVER FORM"/>
    <property type="match status" value="1"/>
</dbReference>
<dbReference type="SUPFAM" id="SSF53756">
    <property type="entry name" value="UDP-Glycosyltransferase/glycogen phosphorylase"/>
    <property type="match status" value="1"/>
</dbReference>
<evidence type="ECO:0000256" key="4">
    <source>
        <dbReference type="ARBA" id="ARBA00022533"/>
    </source>
</evidence>
<dbReference type="Proteomes" id="UP000286288">
    <property type="component" value="Unassembled WGS sequence"/>
</dbReference>
<comment type="cofactor">
    <cofactor evidence="2 11">
        <name>pyridoxal 5'-phosphate</name>
        <dbReference type="ChEBI" id="CHEBI:597326"/>
    </cofactor>
</comment>
<evidence type="ECO:0000256" key="2">
    <source>
        <dbReference type="ARBA" id="ARBA00001933"/>
    </source>
</evidence>
<evidence type="ECO:0000313" key="13">
    <source>
        <dbReference type="Proteomes" id="UP000286288"/>
    </source>
</evidence>
<comment type="catalytic activity">
    <reaction evidence="1 11">
        <text>[(1-&gt;4)-alpha-D-glucosyl](n) + phosphate = [(1-&gt;4)-alpha-D-glucosyl](n-1) + alpha-D-glucose 1-phosphate</text>
        <dbReference type="Rhea" id="RHEA:41732"/>
        <dbReference type="Rhea" id="RHEA-COMP:9584"/>
        <dbReference type="Rhea" id="RHEA-COMP:9586"/>
        <dbReference type="ChEBI" id="CHEBI:15444"/>
        <dbReference type="ChEBI" id="CHEBI:43474"/>
        <dbReference type="ChEBI" id="CHEBI:58601"/>
        <dbReference type="EC" id="2.4.1.1"/>
    </reaction>
</comment>
<dbReference type="NCBIfam" id="TIGR02093">
    <property type="entry name" value="P_ylase"/>
    <property type="match status" value="1"/>
</dbReference>
<evidence type="ECO:0000256" key="5">
    <source>
        <dbReference type="ARBA" id="ARBA00022676"/>
    </source>
</evidence>
<evidence type="ECO:0000256" key="7">
    <source>
        <dbReference type="ARBA" id="ARBA00022898"/>
    </source>
</evidence>
<comment type="function">
    <text evidence="9">Phosphorylase is an important allosteric enzyme in carbohydrate metabolism. Enzymes from different sources differ in their regulatory mechanisms and in their natural substrates. However, all known phosphorylases share catalytic and structural properties.</text>
</comment>
<dbReference type="InterPro" id="IPR035090">
    <property type="entry name" value="Pyridoxal_P_attach_site"/>
</dbReference>
<dbReference type="FunFam" id="3.40.50.2000:FF:000003">
    <property type="entry name" value="Alpha-1,4 glucan phosphorylase"/>
    <property type="match status" value="1"/>
</dbReference>
<keyword evidence="7 10" id="KW-0663">Pyridoxal phosphate</keyword>
<protein>
    <recommendedName>
        <fullName evidence="11">Alpha-1,4 glucan phosphorylase</fullName>
        <ecNumber evidence="11">2.4.1.1</ecNumber>
    </recommendedName>
</protein>
<dbReference type="GO" id="GO:0005737">
    <property type="term" value="C:cytoplasm"/>
    <property type="evidence" value="ECO:0007669"/>
    <property type="project" value="TreeGrafter"/>
</dbReference>
<gene>
    <name evidence="12" type="ORF">DW084_00105</name>
</gene>
<dbReference type="PANTHER" id="PTHR11468">
    <property type="entry name" value="GLYCOGEN PHOSPHORYLASE"/>
    <property type="match status" value="1"/>
</dbReference>
<organism evidence="12 13">
    <name type="scientific">Enterococcus casseliflavus</name>
    <name type="common">Enterococcus flavescens</name>
    <dbReference type="NCBI Taxonomy" id="37734"/>
    <lineage>
        <taxon>Bacteria</taxon>
        <taxon>Bacillati</taxon>
        <taxon>Bacillota</taxon>
        <taxon>Bacilli</taxon>
        <taxon>Lactobacillales</taxon>
        <taxon>Enterococcaceae</taxon>
        <taxon>Enterococcus</taxon>
    </lineage>
</organism>
<dbReference type="EC" id="2.4.1.1" evidence="11"/>
<keyword evidence="6 11" id="KW-0808">Transferase</keyword>
<comment type="caution">
    <text evidence="12">The sequence shown here is derived from an EMBL/GenBank/DDBJ whole genome shotgun (WGS) entry which is preliminary data.</text>
</comment>
<dbReference type="PIRSF" id="PIRSF000460">
    <property type="entry name" value="Pprylas_GlgP"/>
    <property type="match status" value="1"/>
</dbReference>
<feature type="modified residue" description="N6-(pyridoxal phosphate)lysine" evidence="10">
    <location>
        <position position="644"/>
    </location>
</feature>
<dbReference type="GO" id="GO:0030170">
    <property type="term" value="F:pyridoxal phosphate binding"/>
    <property type="evidence" value="ECO:0007669"/>
    <property type="project" value="InterPro"/>
</dbReference>
<dbReference type="InterPro" id="IPR000811">
    <property type="entry name" value="Glyco_trans_35"/>
</dbReference>
<dbReference type="GO" id="GO:0005980">
    <property type="term" value="P:glycogen catabolic process"/>
    <property type="evidence" value="ECO:0007669"/>
    <property type="project" value="TreeGrafter"/>
</dbReference>
<proteinExistence type="inferred from homology"/>
<dbReference type="AlphaFoldDB" id="A0A415EXU7"/>
<evidence type="ECO:0000256" key="11">
    <source>
        <dbReference type="RuleBase" id="RU000587"/>
    </source>
</evidence>
<dbReference type="PROSITE" id="PS00102">
    <property type="entry name" value="PHOSPHORYLASE"/>
    <property type="match status" value="1"/>
</dbReference>
<evidence type="ECO:0000256" key="1">
    <source>
        <dbReference type="ARBA" id="ARBA00001275"/>
    </source>
</evidence>
<dbReference type="EMBL" id="QRMZ01000001">
    <property type="protein sequence ID" value="RHK08144.1"/>
    <property type="molecule type" value="Genomic_DNA"/>
</dbReference>
<dbReference type="Pfam" id="PF00343">
    <property type="entry name" value="Phosphorylase"/>
    <property type="match status" value="1"/>
</dbReference>
<accession>A0A415EXU7</accession>